<dbReference type="Pfam" id="PF00961">
    <property type="entry name" value="LAGLIDADG_1"/>
    <property type="match status" value="1"/>
</dbReference>
<proteinExistence type="predicted"/>
<accession>Q9TCC6</accession>
<gene>
    <name evidence="2" type="primary">orf164</name>
</gene>
<dbReference type="GO" id="GO:0004519">
    <property type="term" value="F:endonuclease activity"/>
    <property type="evidence" value="ECO:0007669"/>
    <property type="project" value="UniProtKB-KW"/>
</dbReference>
<dbReference type="GeneID" id="4178079"/>
<dbReference type="InterPro" id="IPR027434">
    <property type="entry name" value="Homing_endonucl"/>
</dbReference>
<evidence type="ECO:0000313" key="2">
    <source>
        <dbReference type="EMBL" id="AAF03171.1"/>
    </source>
</evidence>
<feature type="domain" description="Homing endonuclease LAGLIDADG" evidence="1">
    <location>
        <begin position="16"/>
        <end position="93"/>
    </location>
</feature>
<dbReference type="EMBL" id="AF110138">
    <property type="protein sequence ID" value="AAF03171.1"/>
    <property type="molecule type" value="Genomic_DNA"/>
</dbReference>
<protein>
    <submittedName>
        <fullName evidence="2">Putative site-specific DNA endonuclease</fullName>
    </submittedName>
</protein>
<dbReference type="Gene3D" id="3.10.28.10">
    <property type="entry name" value="Homing endonucleases"/>
    <property type="match status" value="1"/>
</dbReference>
<keyword evidence="2" id="KW-0378">Hydrolase</keyword>
<keyword evidence="2" id="KW-0255">Endonuclease</keyword>
<evidence type="ECO:0000259" key="1">
    <source>
        <dbReference type="Pfam" id="PF00961"/>
    </source>
</evidence>
<dbReference type="SUPFAM" id="SSF55608">
    <property type="entry name" value="Homing endonucleases"/>
    <property type="match status" value="1"/>
</dbReference>
<sequence length="164" mass="18517">MNNKLLQVTSEQKSYISGFLDGDGCILAQIVRQSCSPYGFQIRVGIHFYQKTSRSWHLEGLKKMLGYGTIRKRPDGISEYSIVGFSAVKLILEALLPHIIMKRKLASLVLQIIELHSKVQTADDFLQVCYLVDKSAILRDSKRRTLTALVVQSYLSIPVETEAK</sequence>
<geneLocation type="mitochondrion" evidence="2"/>
<dbReference type="RefSeq" id="YP_665644.1">
    <property type="nucleotide sequence ID" value="NC_008239.1"/>
</dbReference>
<keyword evidence="2" id="KW-0540">Nuclease</keyword>
<reference evidence="2" key="1">
    <citation type="journal article" date="1999" name="Plant Cell">
        <title>The complete mitochondrial DNA sequences of Nephroselmis olivacea and Pedinomonas minor: two radically different evolutionary patterns within the green algae.</title>
        <authorList>
            <person name="Turmel M."/>
            <person name="Lemieux C."/>
            <person name="Burger G."/>
            <person name="Lang B.F."/>
            <person name="Otis C."/>
            <person name="Plante I."/>
            <person name="Gray M.W."/>
        </authorList>
    </citation>
    <scope>NUCLEOTIDE SEQUENCE</scope>
    <source>
        <strain evidence="2">NIES-484</strain>
    </source>
</reference>
<keyword evidence="2" id="KW-0496">Mitochondrion</keyword>
<dbReference type="AlphaFoldDB" id="Q9TCC6"/>
<organism evidence="2">
    <name type="scientific">Nephroselmis olivacea</name>
    <name type="common">Green alga</name>
    <dbReference type="NCBI Taxonomy" id="31312"/>
    <lineage>
        <taxon>Eukaryota</taxon>
        <taxon>Viridiplantae</taxon>
        <taxon>Chlorophyta</taxon>
        <taxon>Nephroselmidophyceae</taxon>
        <taxon>Nephroselmidales</taxon>
        <taxon>Nephroselmidaceae</taxon>
        <taxon>Nephroselmis</taxon>
    </lineage>
</organism>
<name>Q9TCC6_NEPOL</name>
<dbReference type="InterPro" id="IPR004860">
    <property type="entry name" value="LAGLIDADG_dom"/>
</dbReference>